<evidence type="ECO:0000313" key="1">
    <source>
        <dbReference type="EMBL" id="NLR17954.1"/>
    </source>
</evidence>
<keyword evidence="2" id="KW-1185">Reference proteome</keyword>
<reference evidence="1 2" key="1">
    <citation type="submission" date="2020-04" db="EMBL/GenBank/DDBJ databases">
        <title>A novel species of genus Lactobacillus that was isolated from fermented food Zha-chili.</title>
        <authorList>
            <person name="Zhang Z."/>
        </authorList>
    </citation>
    <scope>NUCLEOTIDE SEQUENCE [LARGE SCALE GENOMIC DNA]</scope>
    <source>
        <strain evidence="2">HBUAS51383</strain>
    </source>
</reference>
<dbReference type="RefSeq" id="WP_168924571.1">
    <property type="nucleotide sequence ID" value="NZ_JAAXLJ010000004.1"/>
</dbReference>
<sequence length="151" mass="17461">MSPRISRRHTTVVLIVICMSGLFGTSLLTRGRELRSGELMPRTHKMLSNHVTVNYVNRQGHKLRTYYWSTHHATGRNTDVTDIFNSDIINSGSGINRHLPMDYTFDQTDLRNVKTLRNVRLGHSVNLIVTKLKPEERPSGLQRFYKWLINS</sequence>
<gene>
    <name evidence="1" type="ORF">HC026_03340</name>
</gene>
<dbReference type="Proteomes" id="UP000763447">
    <property type="component" value="Unassembled WGS sequence"/>
</dbReference>
<dbReference type="EMBL" id="JAAXLJ010000004">
    <property type="protein sequence ID" value="NLR17954.1"/>
    <property type="molecule type" value="Genomic_DNA"/>
</dbReference>
<proteinExistence type="predicted"/>
<accession>A0ABX1KVM3</accession>
<comment type="caution">
    <text evidence="1">The sequence shown here is derived from an EMBL/GenBank/DDBJ whole genome shotgun (WGS) entry which is preliminary data.</text>
</comment>
<evidence type="ECO:0000313" key="2">
    <source>
        <dbReference type="Proteomes" id="UP000763447"/>
    </source>
</evidence>
<organism evidence="1 2">
    <name type="scientific">Secundilactobacillus angelensis</name>
    <dbReference type="NCBI Taxonomy" id="2722706"/>
    <lineage>
        <taxon>Bacteria</taxon>
        <taxon>Bacillati</taxon>
        <taxon>Bacillota</taxon>
        <taxon>Bacilli</taxon>
        <taxon>Lactobacillales</taxon>
        <taxon>Lactobacillaceae</taxon>
        <taxon>Secundilactobacillus</taxon>
    </lineage>
</organism>
<protein>
    <submittedName>
        <fullName evidence="1">Uncharacterized protein</fullName>
    </submittedName>
</protein>
<name>A0ABX1KVM3_9LACO</name>